<name>A0ACA9PXP9_9GLOM</name>
<feature type="non-terminal residue" evidence="1">
    <location>
        <position position="1"/>
    </location>
</feature>
<reference evidence="1" key="1">
    <citation type="submission" date="2021-06" db="EMBL/GenBank/DDBJ databases">
        <authorList>
            <person name="Kallberg Y."/>
            <person name="Tangrot J."/>
            <person name="Rosling A."/>
        </authorList>
    </citation>
    <scope>NUCLEOTIDE SEQUENCE</scope>
    <source>
        <strain evidence="1">MA461A</strain>
    </source>
</reference>
<dbReference type="EMBL" id="CAJVQC010024528">
    <property type="protein sequence ID" value="CAG8726804.1"/>
    <property type="molecule type" value="Genomic_DNA"/>
</dbReference>
<dbReference type="Proteomes" id="UP000789920">
    <property type="component" value="Unassembled WGS sequence"/>
</dbReference>
<evidence type="ECO:0000313" key="2">
    <source>
        <dbReference type="Proteomes" id="UP000789920"/>
    </source>
</evidence>
<evidence type="ECO:0000313" key="1">
    <source>
        <dbReference type="EMBL" id="CAG8726804.1"/>
    </source>
</evidence>
<organism evidence="1 2">
    <name type="scientific">Racocetra persica</name>
    <dbReference type="NCBI Taxonomy" id="160502"/>
    <lineage>
        <taxon>Eukaryota</taxon>
        <taxon>Fungi</taxon>
        <taxon>Fungi incertae sedis</taxon>
        <taxon>Mucoromycota</taxon>
        <taxon>Glomeromycotina</taxon>
        <taxon>Glomeromycetes</taxon>
        <taxon>Diversisporales</taxon>
        <taxon>Gigasporaceae</taxon>
        <taxon>Racocetra</taxon>
    </lineage>
</organism>
<gene>
    <name evidence="1" type="ORF">RPERSI_LOCUS11770</name>
</gene>
<sequence length="256" mass="30028">EFSFSGSAAELMQEYDRAMNAYESALRHNSYSIPALSSIAALCRGREQFPKAVEYFQRILNIDQANGEIWGALGHCYLMMDDLQKAYGAYQQALFHLPNPKEPKLWYGIGILYDRYGSLDHAEEAFSQVMRMEPKFEKANEIYFRLGIIYKQQQKYDQSLECFKYILHNPPRPLTEVDIWFQIGHVYEQQKNFMSAKEAYERVLTDNPNHAKVLQQLGWLYHQQNGTDAQSWYLLGRCYMAQQKYNKAYEAYQQAV</sequence>
<accession>A0ACA9PXP9</accession>
<protein>
    <submittedName>
        <fullName evidence="1">10029_t:CDS:1</fullName>
    </submittedName>
</protein>
<keyword evidence="2" id="KW-1185">Reference proteome</keyword>
<comment type="caution">
    <text evidence="1">The sequence shown here is derived from an EMBL/GenBank/DDBJ whole genome shotgun (WGS) entry which is preliminary data.</text>
</comment>
<proteinExistence type="predicted"/>
<feature type="non-terminal residue" evidence="1">
    <location>
        <position position="256"/>
    </location>
</feature>